<dbReference type="EMBL" id="CAJVPZ010082576">
    <property type="protein sequence ID" value="CAG8809295.1"/>
    <property type="molecule type" value="Genomic_DNA"/>
</dbReference>
<proteinExistence type="predicted"/>
<gene>
    <name evidence="2" type="ORF">RFULGI_LOCUS18574</name>
</gene>
<sequence length="44" mass="4970">MDNISNRSDDVDLFNHEGAEIQNNINDHDTDGSDIDNNDYNMDG</sequence>
<feature type="region of interest" description="Disordered" evidence="1">
    <location>
        <begin position="17"/>
        <end position="44"/>
    </location>
</feature>
<evidence type="ECO:0000256" key="1">
    <source>
        <dbReference type="SAM" id="MobiDB-lite"/>
    </source>
</evidence>
<protein>
    <submittedName>
        <fullName evidence="2">2138_t:CDS:1</fullName>
    </submittedName>
</protein>
<accession>A0A9N9P6P9</accession>
<organism evidence="2 3">
    <name type="scientific">Racocetra fulgida</name>
    <dbReference type="NCBI Taxonomy" id="60492"/>
    <lineage>
        <taxon>Eukaryota</taxon>
        <taxon>Fungi</taxon>
        <taxon>Fungi incertae sedis</taxon>
        <taxon>Mucoromycota</taxon>
        <taxon>Glomeromycotina</taxon>
        <taxon>Glomeromycetes</taxon>
        <taxon>Diversisporales</taxon>
        <taxon>Gigasporaceae</taxon>
        <taxon>Racocetra</taxon>
    </lineage>
</organism>
<feature type="non-terminal residue" evidence="2">
    <location>
        <position position="44"/>
    </location>
</feature>
<evidence type="ECO:0000313" key="3">
    <source>
        <dbReference type="Proteomes" id="UP000789396"/>
    </source>
</evidence>
<comment type="caution">
    <text evidence="2">The sequence shown here is derived from an EMBL/GenBank/DDBJ whole genome shotgun (WGS) entry which is preliminary data.</text>
</comment>
<dbReference type="AlphaFoldDB" id="A0A9N9P6P9"/>
<reference evidence="2" key="1">
    <citation type="submission" date="2021-06" db="EMBL/GenBank/DDBJ databases">
        <authorList>
            <person name="Kallberg Y."/>
            <person name="Tangrot J."/>
            <person name="Rosling A."/>
        </authorList>
    </citation>
    <scope>NUCLEOTIDE SEQUENCE</scope>
    <source>
        <strain evidence="2">IN212</strain>
    </source>
</reference>
<evidence type="ECO:0000313" key="2">
    <source>
        <dbReference type="EMBL" id="CAG8809295.1"/>
    </source>
</evidence>
<keyword evidence="3" id="KW-1185">Reference proteome</keyword>
<name>A0A9N9P6P9_9GLOM</name>
<dbReference type="Proteomes" id="UP000789396">
    <property type="component" value="Unassembled WGS sequence"/>
</dbReference>